<dbReference type="EMBL" id="JAHUTI010016513">
    <property type="protein sequence ID" value="MED6237548.1"/>
    <property type="molecule type" value="Genomic_DNA"/>
</dbReference>
<accession>A0ABU7AI28</accession>
<feature type="region of interest" description="Disordered" evidence="1">
    <location>
        <begin position="82"/>
        <end position="105"/>
    </location>
</feature>
<organism evidence="2 3">
    <name type="scientific">Ataeniobius toweri</name>
    <dbReference type="NCBI Taxonomy" id="208326"/>
    <lineage>
        <taxon>Eukaryota</taxon>
        <taxon>Metazoa</taxon>
        <taxon>Chordata</taxon>
        <taxon>Craniata</taxon>
        <taxon>Vertebrata</taxon>
        <taxon>Euteleostomi</taxon>
        <taxon>Actinopterygii</taxon>
        <taxon>Neopterygii</taxon>
        <taxon>Teleostei</taxon>
        <taxon>Neoteleostei</taxon>
        <taxon>Acanthomorphata</taxon>
        <taxon>Ovalentaria</taxon>
        <taxon>Atherinomorphae</taxon>
        <taxon>Cyprinodontiformes</taxon>
        <taxon>Goodeidae</taxon>
        <taxon>Ataeniobius</taxon>
    </lineage>
</organism>
<dbReference type="PANTHER" id="PTHR21344:SF1">
    <property type="entry name" value="RAL GTPASE-ACTIVATING PROTEIN SUBUNIT BETA"/>
    <property type="match status" value="1"/>
</dbReference>
<comment type="caution">
    <text evidence="2">The sequence shown here is derived from an EMBL/GenBank/DDBJ whole genome shotgun (WGS) entry which is preliminary data.</text>
</comment>
<dbReference type="Proteomes" id="UP001345963">
    <property type="component" value="Unassembled WGS sequence"/>
</dbReference>
<feature type="compositionally biased region" description="Polar residues" evidence="1">
    <location>
        <begin position="82"/>
        <end position="102"/>
    </location>
</feature>
<sequence length="127" mass="13734">VLLEGKFNEEDGWPHDQPVSFLSLRLRLVNVLIGALQTETDPTNTQLILGAMLNIVQDSALLEAIGAQTETGSIDGNHVTLRSHSRTNSGISFNSGGSTEATSPDCERPAQALLRDYGETCSCFTDW</sequence>
<feature type="non-terminal residue" evidence="2">
    <location>
        <position position="1"/>
    </location>
</feature>
<dbReference type="InterPro" id="IPR039930">
    <property type="entry name" value="RALGAPB"/>
</dbReference>
<evidence type="ECO:0000256" key="1">
    <source>
        <dbReference type="SAM" id="MobiDB-lite"/>
    </source>
</evidence>
<reference evidence="2 3" key="1">
    <citation type="submission" date="2021-07" db="EMBL/GenBank/DDBJ databases">
        <authorList>
            <person name="Palmer J.M."/>
        </authorList>
    </citation>
    <scope>NUCLEOTIDE SEQUENCE [LARGE SCALE GENOMIC DNA]</scope>
    <source>
        <strain evidence="2 3">AT_MEX2019</strain>
        <tissue evidence="2">Muscle</tissue>
    </source>
</reference>
<name>A0ABU7AI28_9TELE</name>
<dbReference type="PANTHER" id="PTHR21344">
    <property type="entry name" value="RAL GTPASE-ACTIVATING PROTEIN SUBUNIT BETA"/>
    <property type="match status" value="1"/>
</dbReference>
<keyword evidence="3" id="KW-1185">Reference proteome</keyword>
<evidence type="ECO:0000313" key="2">
    <source>
        <dbReference type="EMBL" id="MED6237548.1"/>
    </source>
</evidence>
<gene>
    <name evidence="2" type="ORF">ATANTOWER_027406</name>
</gene>
<protein>
    <submittedName>
        <fullName evidence="2">Uncharacterized protein</fullName>
    </submittedName>
</protein>
<evidence type="ECO:0000313" key="3">
    <source>
        <dbReference type="Proteomes" id="UP001345963"/>
    </source>
</evidence>
<proteinExistence type="predicted"/>